<feature type="compositionally biased region" description="Low complexity" evidence="1">
    <location>
        <begin position="16"/>
        <end position="25"/>
    </location>
</feature>
<keyword evidence="2" id="KW-0472">Membrane</keyword>
<dbReference type="Proteomes" id="UP000218209">
    <property type="component" value="Unassembled WGS sequence"/>
</dbReference>
<sequence>MSRRLPVAAARAVTGPPHASPARPSAARRRLRPVPAGRQAVLTRRPTVPTRRPTGPAGRPTRVPAAPTRPPRPPTPTRRPTRTPRPTRRPTRTPRPSRRPNTPPRRRDGSTGAPSSGLSTGKIVAIVLAVVVGVALLATTVWWCRGRG</sequence>
<feature type="transmembrane region" description="Helical" evidence="2">
    <location>
        <begin position="123"/>
        <end position="144"/>
    </location>
</feature>
<feature type="compositionally biased region" description="Low complexity" evidence="1">
    <location>
        <begin position="33"/>
        <end position="66"/>
    </location>
</feature>
<reference evidence="3 4" key="1">
    <citation type="submission" date="2017-03" db="EMBL/GenBank/DDBJ databases">
        <title>WGS assembly of Porphyra umbilicalis.</title>
        <authorList>
            <person name="Brawley S.H."/>
            <person name="Blouin N.A."/>
            <person name="Ficko-Blean E."/>
            <person name="Wheeler G.L."/>
            <person name="Lohr M."/>
            <person name="Goodson H.V."/>
            <person name="Jenkins J.W."/>
            <person name="Blaby-Haas C.E."/>
            <person name="Helliwell K.E."/>
            <person name="Chan C."/>
            <person name="Marriage T."/>
            <person name="Bhattacharya D."/>
            <person name="Klein A.S."/>
            <person name="Badis Y."/>
            <person name="Brodie J."/>
            <person name="Cao Y."/>
            <person name="Collen J."/>
            <person name="Dittami S.M."/>
            <person name="Gachon C.M."/>
            <person name="Green B.R."/>
            <person name="Karpowicz S."/>
            <person name="Kim J.W."/>
            <person name="Kudahl U."/>
            <person name="Lin S."/>
            <person name="Michel G."/>
            <person name="Mittag M."/>
            <person name="Olson B.J."/>
            <person name="Pangilinan J."/>
            <person name="Peng Y."/>
            <person name="Qiu H."/>
            <person name="Shu S."/>
            <person name="Singer J.T."/>
            <person name="Smith A.G."/>
            <person name="Sprecher B.N."/>
            <person name="Wagner V."/>
            <person name="Wang W."/>
            <person name="Wang Z.-Y."/>
            <person name="Yan J."/>
            <person name="Yarish C."/>
            <person name="Zoeuner-Riek S."/>
            <person name="Zhuang Y."/>
            <person name="Zou Y."/>
            <person name="Lindquist E.A."/>
            <person name="Grimwood J."/>
            <person name="Barry K."/>
            <person name="Rokhsar D.S."/>
            <person name="Schmutz J."/>
            <person name="Stiller J.W."/>
            <person name="Grossman A.R."/>
            <person name="Prochnik S.E."/>
        </authorList>
    </citation>
    <scope>NUCLEOTIDE SEQUENCE [LARGE SCALE GENOMIC DNA]</scope>
    <source>
        <strain evidence="3">4086291</strain>
    </source>
</reference>
<keyword evidence="2" id="KW-1133">Transmembrane helix</keyword>
<feature type="compositionally biased region" description="Pro residues" evidence="1">
    <location>
        <begin position="67"/>
        <end position="77"/>
    </location>
</feature>
<dbReference type="EMBL" id="KV918781">
    <property type="protein sequence ID" value="OSX80085.1"/>
    <property type="molecule type" value="Genomic_DNA"/>
</dbReference>
<protein>
    <submittedName>
        <fullName evidence="3">Uncharacterized protein</fullName>
    </submittedName>
</protein>
<evidence type="ECO:0000256" key="2">
    <source>
        <dbReference type="SAM" id="Phobius"/>
    </source>
</evidence>
<organism evidence="3 4">
    <name type="scientific">Porphyra umbilicalis</name>
    <name type="common">Purple laver</name>
    <name type="synonym">Red alga</name>
    <dbReference type="NCBI Taxonomy" id="2786"/>
    <lineage>
        <taxon>Eukaryota</taxon>
        <taxon>Rhodophyta</taxon>
        <taxon>Bangiophyceae</taxon>
        <taxon>Bangiales</taxon>
        <taxon>Bangiaceae</taxon>
        <taxon>Porphyra</taxon>
    </lineage>
</organism>
<keyword evidence="4" id="KW-1185">Reference proteome</keyword>
<keyword evidence="2" id="KW-0812">Transmembrane</keyword>
<evidence type="ECO:0000313" key="3">
    <source>
        <dbReference type="EMBL" id="OSX80085.1"/>
    </source>
</evidence>
<dbReference type="AlphaFoldDB" id="A0A1X6PH45"/>
<evidence type="ECO:0000256" key="1">
    <source>
        <dbReference type="SAM" id="MobiDB-lite"/>
    </source>
</evidence>
<gene>
    <name evidence="3" type="ORF">BU14_0060s0050</name>
</gene>
<evidence type="ECO:0000313" key="4">
    <source>
        <dbReference type="Proteomes" id="UP000218209"/>
    </source>
</evidence>
<accession>A0A1X6PH45</accession>
<feature type="compositionally biased region" description="Basic residues" evidence="1">
    <location>
        <begin position="79"/>
        <end position="98"/>
    </location>
</feature>
<name>A0A1X6PH45_PORUM</name>
<proteinExistence type="predicted"/>
<feature type="region of interest" description="Disordered" evidence="1">
    <location>
        <begin position="1"/>
        <end position="118"/>
    </location>
</feature>